<reference evidence="1 2" key="1">
    <citation type="journal article" date="2023" name="Int. J. Syst. Evol. Microbiol.">
        <title>The observation of taxonomic boundaries for the 16SrII and 16SrXXV phytoplasmas using genome-based delimitation.</title>
        <authorList>
            <person name="Rodrigues Jardim B."/>
            <person name="Tran-Nguyen L.T.T."/>
            <person name="Gambley C."/>
            <person name="Al-Sadi A.M."/>
            <person name="Al-Subhi A.M."/>
            <person name="Foissac X."/>
            <person name="Salar P."/>
            <person name="Cai H."/>
            <person name="Yang J.Y."/>
            <person name="Davis R."/>
            <person name="Jones L."/>
            <person name="Rodoni B."/>
            <person name="Constable F.E."/>
        </authorList>
    </citation>
    <scope>NUCLEOTIDE SEQUENCE [LARGE SCALE GENOMIC DNA]</scope>
    <source>
        <strain evidence="1">BAWM-322</strain>
    </source>
</reference>
<comment type="caution">
    <text evidence="1">The sequence shown here is derived from an EMBL/GenBank/DDBJ whole genome shotgun (WGS) entry which is preliminary data.</text>
</comment>
<organism evidence="1 2">
    <name type="scientific">Candidatus Phytoplasma fabacearum</name>
    <dbReference type="NCBI Taxonomy" id="2982628"/>
    <lineage>
        <taxon>Bacteria</taxon>
        <taxon>Bacillati</taxon>
        <taxon>Mycoplasmatota</taxon>
        <taxon>Mollicutes</taxon>
        <taxon>Acholeplasmatales</taxon>
        <taxon>Acholeplasmataceae</taxon>
        <taxon>Candidatus Phytoplasma</taxon>
        <taxon>16SrII (Peanut WB group)</taxon>
    </lineage>
</organism>
<feature type="non-terminal residue" evidence="1">
    <location>
        <position position="101"/>
    </location>
</feature>
<keyword evidence="2" id="KW-1185">Reference proteome</keyword>
<name>A0ABU8ZVI2_9MOLU</name>
<protein>
    <submittedName>
        <fullName evidence="1">Uncharacterized protein</fullName>
    </submittedName>
</protein>
<evidence type="ECO:0000313" key="1">
    <source>
        <dbReference type="EMBL" id="MEK0312204.1"/>
    </source>
</evidence>
<dbReference type="EMBL" id="JAOSIK010000086">
    <property type="protein sequence ID" value="MEK0312204.1"/>
    <property type="molecule type" value="Genomic_DNA"/>
</dbReference>
<accession>A0ABU8ZVI2</accession>
<sequence>MIDAKNNVRYKFSNLLYAPQITQNLISVSKFASDNQVFFEFGPPHCFIRDQDTRDLLLKETIKGGIYAFENLTVSPNITDSRISPSSFTCTLQDNSSIVSQ</sequence>
<evidence type="ECO:0000313" key="2">
    <source>
        <dbReference type="Proteomes" id="UP001382955"/>
    </source>
</evidence>
<gene>
    <name evidence="1" type="ORF">OC725_02960</name>
</gene>
<proteinExistence type="predicted"/>
<dbReference type="Proteomes" id="UP001382955">
    <property type="component" value="Unassembled WGS sequence"/>
</dbReference>